<keyword evidence="2" id="KW-1185">Reference proteome</keyword>
<dbReference type="KEGG" id="hne:HNE_2743"/>
<gene>
    <name evidence="1" type="ordered locus">HNE_2743</name>
</gene>
<evidence type="ECO:0000313" key="1">
    <source>
        <dbReference type="EMBL" id="ABI76045.1"/>
    </source>
</evidence>
<dbReference type="HOGENOM" id="CLU_2538008_0_0_5"/>
<dbReference type="eggNOG" id="COG3908">
    <property type="taxonomic scope" value="Bacteria"/>
</dbReference>
<sequence length="83" mass="9232">MRLSLARFFRQGDFMLTRPGSDGGEARLIYGDNDFEQVSAGSYVTCAVTGRKIPLGAVRYWSVDLQEAYWDAEAASQRLAPKP</sequence>
<protein>
    <recommendedName>
        <fullName evidence="3">DUF2093 domain-containing protein</fullName>
    </recommendedName>
</protein>
<dbReference type="Proteomes" id="UP000001959">
    <property type="component" value="Chromosome"/>
</dbReference>
<reference evidence="1 2" key="1">
    <citation type="journal article" date="2006" name="J. Bacteriol.">
        <title>Comparative genomic evidence for a close relationship between the dimorphic prosthecate bacteria Hyphomonas neptunium and Caulobacter crescentus.</title>
        <authorList>
            <person name="Badger J.H."/>
            <person name="Hoover T.R."/>
            <person name="Brun Y.V."/>
            <person name="Weiner R.M."/>
            <person name="Laub M.T."/>
            <person name="Alexandre G."/>
            <person name="Mrazek J."/>
            <person name="Ren Q."/>
            <person name="Paulsen I.T."/>
            <person name="Nelson K.E."/>
            <person name="Khouri H.M."/>
            <person name="Radune D."/>
            <person name="Sosa J."/>
            <person name="Dodson R.J."/>
            <person name="Sullivan S.A."/>
            <person name="Rosovitz M.J."/>
            <person name="Madupu R."/>
            <person name="Brinkac L.M."/>
            <person name="Durkin A.S."/>
            <person name="Daugherty S.C."/>
            <person name="Kothari S.P."/>
            <person name="Giglio M.G."/>
            <person name="Zhou L."/>
            <person name="Haft D.H."/>
            <person name="Selengut J.D."/>
            <person name="Davidsen T.M."/>
            <person name="Yang Q."/>
            <person name="Zafar N."/>
            <person name="Ward N.L."/>
        </authorList>
    </citation>
    <scope>NUCLEOTIDE SEQUENCE [LARGE SCALE GENOMIC DNA]</scope>
    <source>
        <strain evidence="1 2">ATCC 15444</strain>
    </source>
</reference>
<name>Q0BYM1_HYPNA</name>
<proteinExistence type="predicted"/>
<dbReference type="InterPro" id="IPR018661">
    <property type="entry name" value="DUF2093"/>
</dbReference>
<organism evidence="1 2">
    <name type="scientific">Hyphomonas neptunium (strain ATCC 15444)</name>
    <dbReference type="NCBI Taxonomy" id="228405"/>
    <lineage>
        <taxon>Bacteria</taxon>
        <taxon>Pseudomonadati</taxon>
        <taxon>Pseudomonadota</taxon>
        <taxon>Alphaproteobacteria</taxon>
        <taxon>Hyphomonadales</taxon>
        <taxon>Hyphomonadaceae</taxon>
        <taxon>Hyphomonas</taxon>
    </lineage>
</organism>
<evidence type="ECO:0000313" key="2">
    <source>
        <dbReference type="Proteomes" id="UP000001959"/>
    </source>
</evidence>
<dbReference type="STRING" id="228405.HNE_2743"/>
<evidence type="ECO:0008006" key="3">
    <source>
        <dbReference type="Google" id="ProtNLM"/>
    </source>
</evidence>
<dbReference type="AlphaFoldDB" id="Q0BYM1"/>
<dbReference type="Pfam" id="PF09866">
    <property type="entry name" value="DUF2093"/>
    <property type="match status" value="1"/>
</dbReference>
<accession>Q0BYM1</accession>
<dbReference type="EMBL" id="CP000158">
    <property type="protein sequence ID" value="ABI76045.1"/>
    <property type="molecule type" value="Genomic_DNA"/>
</dbReference>